<reference evidence="4" key="1">
    <citation type="journal article" date="2020" name="Fungal Divers.">
        <title>Resolving the Mortierellaceae phylogeny through synthesis of multi-gene phylogenetics and phylogenomics.</title>
        <authorList>
            <person name="Vandepol N."/>
            <person name="Liber J."/>
            <person name="Desiro A."/>
            <person name="Na H."/>
            <person name="Kennedy M."/>
            <person name="Barry K."/>
            <person name="Grigoriev I.V."/>
            <person name="Miller A.N."/>
            <person name="O'Donnell K."/>
            <person name="Stajich J.E."/>
            <person name="Bonito G."/>
        </authorList>
    </citation>
    <scope>NUCLEOTIDE SEQUENCE</scope>
    <source>
        <strain evidence="4">REB-010B</strain>
    </source>
</reference>
<dbReference type="OrthoDB" id="41532at2759"/>
<dbReference type="InterPro" id="IPR050769">
    <property type="entry name" value="NAT_camello-type"/>
</dbReference>
<keyword evidence="2" id="KW-0812">Transmembrane</keyword>
<keyword evidence="2" id="KW-1133">Transmembrane helix</keyword>
<dbReference type="GO" id="GO:0008080">
    <property type="term" value="F:N-acetyltransferase activity"/>
    <property type="evidence" value="ECO:0007669"/>
    <property type="project" value="InterPro"/>
</dbReference>
<comment type="caution">
    <text evidence="4">The sequence shown here is derived from an EMBL/GenBank/DDBJ whole genome shotgun (WGS) entry which is preliminary data.</text>
</comment>
<keyword evidence="1" id="KW-0808">Transferase</keyword>
<dbReference type="Gene3D" id="3.40.630.30">
    <property type="match status" value="1"/>
</dbReference>
<feature type="transmembrane region" description="Helical" evidence="2">
    <location>
        <begin position="107"/>
        <end position="126"/>
    </location>
</feature>
<protein>
    <recommendedName>
        <fullName evidence="3">N-acetyltransferase domain-containing protein</fullName>
    </recommendedName>
</protein>
<gene>
    <name evidence="4" type="ORF">BGZ99_005050</name>
</gene>
<dbReference type="PANTHER" id="PTHR13947:SF37">
    <property type="entry name" value="LD18367P"/>
    <property type="match status" value="1"/>
</dbReference>
<dbReference type="Pfam" id="PF00583">
    <property type="entry name" value="Acetyltransf_1"/>
    <property type="match status" value="1"/>
</dbReference>
<proteinExistence type="predicted"/>
<feature type="domain" description="N-acetyltransferase" evidence="3">
    <location>
        <begin position="115"/>
        <end position="299"/>
    </location>
</feature>
<organism evidence="4 5">
    <name type="scientific">Dissophora globulifera</name>
    <dbReference type="NCBI Taxonomy" id="979702"/>
    <lineage>
        <taxon>Eukaryota</taxon>
        <taxon>Fungi</taxon>
        <taxon>Fungi incertae sedis</taxon>
        <taxon>Mucoromycota</taxon>
        <taxon>Mortierellomycotina</taxon>
        <taxon>Mortierellomycetes</taxon>
        <taxon>Mortierellales</taxon>
        <taxon>Mortierellaceae</taxon>
        <taxon>Dissophora</taxon>
    </lineage>
</organism>
<keyword evidence="2" id="KW-0472">Membrane</keyword>
<evidence type="ECO:0000256" key="1">
    <source>
        <dbReference type="ARBA" id="ARBA00022679"/>
    </source>
</evidence>
<dbReference type="Proteomes" id="UP000738325">
    <property type="component" value="Unassembled WGS sequence"/>
</dbReference>
<dbReference type="CDD" id="cd04301">
    <property type="entry name" value="NAT_SF"/>
    <property type="match status" value="1"/>
</dbReference>
<dbReference type="PROSITE" id="PS51186">
    <property type="entry name" value="GNAT"/>
    <property type="match status" value="1"/>
</dbReference>
<accession>A0A9P6RVL6</accession>
<dbReference type="AlphaFoldDB" id="A0A9P6RVL6"/>
<dbReference type="PANTHER" id="PTHR13947">
    <property type="entry name" value="GNAT FAMILY N-ACETYLTRANSFERASE"/>
    <property type="match status" value="1"/>
</dbReference>
<dbReference type="InterPro" id="IPR000182">
    <property type="entry name" value="GNAT_dom"/>
</dbReference>
<name>A0A9P6RVL6_9FUNG</name>
<evidence type="ECO:0000313" key="5">
    <source>
        <dbReference type="Proteomes" id="UP000738325"/>
    </source>
</evidence>
<dbReference type="EMBL" id="JAAAIP010000032">
    <property type="protein sequence ID" value="KAG0328571.1"/>
    <property type="molecule type" value="Genomic_DNA"/>
</dbReference>
<dbReference type="InterPro" id="IPR016181">
    <property type="entry name" value="Acyl_CoA_acyltransferase"/>
</dbReference>
<sequence length="323" mass="36990">MQPAITSKNIRLRPYLKEDYDQLIAVVLYGFDALDKPLFVHHAKKLFSPTSILFRSTVYTLLIQLALIAFSNSTSFSSQDLGSLREALILPGTAQRIIRQLLQPSFLAVWIFVSLAVAAVKLVSIYRWTHSTNRSFFDASVTDDLSDIDGYYQSQRAASVDKGKKNRSRFWVACLDSHPQTVVGCVALDDCWAHTEYLRKKHLSHGGTEDNFEAPREGYGELRRLFVHQNYRRLGISRMLIDALVEHAKEHGFEHVFFTTTYFQIAAVYGYIRYGFQKEKSAILAVYKLWFGTMKLHATEKEKQKQKSEQTAMIQEINAFNGL</sequence>
<keyword evidence="5" id="KW-1185">Reference proteome</keyword>
<dbReference type="SUPFAM" id="SSF55729">
    <property type="entry name" value="Acyl-CoA N-acyltransferases (Nat)"/>
    <property type="match status" value="1"/>
</dbReference>
<evidence type="ECO:0000259" key="3">
    <source>
        <dbReference type="PROSITE" id="PS51186"/>
    </source>
</evidence>
<evidence type="ECO:0000313" key="4">
    <source>
        <dbReference type="EMBL" id="KAG0328571.1"/>
    </source>
</evidence>
<evidence type="ECO:0000256" key="2">
    <source>
        <dbReference type="SAM" id="Phobius"/>
    </source>
</evidence>